<feature type="transmembrane region" description="Helical" evidence="7">
    <location>
        <begin position="12"/>
        <end position="33"/>
    </location>
</feature>
<evidence type="ECO:0000256" key="2">
    <source>
        <dbReference type="ARBA" id="ARBA00022448"/>
    </source>
</evidence>
<evidence type="ECO:0000256" key="6">
    <source>
        <dbReference type="ARBA" id="ARBA00023136"/>
    </source>
</evidence>
<dbReference type="Gene3D" id="1.10.3720.10">
    <property type="entry name" value="MetI-like"/>
    <property type="match status" value="1"/>
</dbReference>
<feature type="transmembrane region" description="Helical" evidence="7">
    <location>
        <begin position="75"/>
        <end position="96"/>
    </location>
</feature>
<feature type="transmembrane region" description="Helical" evidence="7">
    <location>
        <begin position="159"/>
        <end position="180"/>
    </location>
</feature>
<dbReference type="Proteomes" id="UP000310636">
    <property type="component" value="Unassembled WGS sequence"/>
</dbReference>
<evidence type="ECO:0000256" key="1">
    <source>
        <dbReference type="ARBA" id="ARBA00004651"/>
    </source>
</evidence>
<dbReference type="PANTHER" id="PTHR30193">
    <property type="entry name" value="ABC TRANSPORTER PERMEASE PROTEIN"/>
    <property type="match status" value="1"/>
</dbReference>
<evidence type="ECO:0000256" key="7">
    <source>
        <dbReference type="RuleBase" id="RU363032"/>
    </source>
</evidence>
<comment type="similarity">
    <text evidence="7">Belongs to the binding-protein-dependent transport system permease family.</text>
</comment>
<proteinExistence type="inferred from homology"/>
<keyword evidence="10" id="KW-1185">Reference proteome</keyword>
<dbReference type="CDD" id="cd06261">
    <property type="entry name" value="TM_PBP2"/>
    <property type="match status" value="1"/>
</dbReference>
<dbReference type="PROSITE" id="PS50928">
    <property type="entry name" value="ABC_TM1"/>
    <property type="match status" value="1"/>
</dbReference>
<comment type="subcellular location">
    <subcellularLocation>
        <location evidence="1 7">Cell membrane</location>
        <topology evidence="1 7">Multi-pass membrane protein</topology>
    </subcellularLocation>
</comment>
<feature type="transmembrane region" description="Helical" evidence="7">
    <location>
        <begin position="201"/>
        <end position="223"/>
    </location>
</feature>
<keyword evidence="3" id="KW-1003">Cell membrane</keyword>
<keyword evidence="6 7" id="KW-0472">Membrane</keyword>
<evidence type="ECO:0000313" key="10">
    <source>
        <dbReference type="Proteomes" id="UP000310636"/>
    </source>
</evidence>
<dbReference type="PANTHER" id="PTHR30193:SF1">
    <property type="entry name" value="ABC TRANSPORTER PERMEASE PROTEIN YESP-RELATED"/>
    <property type="match status" value="1"/>
</dbReference>
<dbReference type="Pfam" id="PF00528">
    <property type="entry name" value="BPD_transp_1"/>
    <property type="match status" value="1"/>
</dbReference>
<dbReference type="InterPro" id="IPR000515">
    <property type="entry name" value="MetI-like"/>
</dbReference>
<dbReference type="SUPFAM" id="SSF161098">
    <property type="entry name" value="MetI-like"/>
    <property type="match status" value="1"/>
</dbReference>
<comment type="caution">
    <text evidence="9">The sequence shown here is derived from an EMBL/GenBank/DDBJ whole genome shotgun (WGS) entry which is preliminary data.</text>
</comment>
<dbReference type="InterPro" id="IPR035906">
    <property type="entry name" value="MetI-like_sf"/>
</dbReference>
<sequence length="305" mass="34201">MTHGGNAVKKNLTGLAFASPWIVGFLVFTLYPLGASFYYGLTDFNVFQSPKFVGLDNYSELMRDDLFWKSVRNTLYLTVISTPVNLIFSLLMALLLNRRIRGLSWYRTVYYIPTIIPLAATSLLWMWIMNAQYGLLNAMLGRLGLPQPNWLADPALTKASLVLMGLWGVGNIIIIFLASLQEVPRSLYESASIDGAGAFRSFLNITLPTISPIILFQLIMQVINNLQYFTQAYFIVSSTNLNAGTSGGPENSMLMYAMYLYHNAFQYFKMGKASAMAWILFVIAGAITWLIFRSSKRWVSYGGGD</sequence>
<dbReference type="AlphaFoldDB" id="A0A4S4C262"/>
<dbReference type="EMBL" id="SSOB01000008">
    <property type="protein sequence ID" value="THF81761.1"/>
    <property type="molecule type" value="Genomic_DNA"/>
</dbReference>
<name>A0A4S4C262_9BACL</name>
<keyword evidence="2 7" id="KW-0813">Transport</keyword>
<gene>
    <name evidence="9" type="ORF">E6C55_08545</name>
</gene>
<dbReference type="GO" id="GO:0055085">
    <property type="term" value="P:transmembrane transport"/>
    <property type="evidence" value="ECO:0007669"/>
    <property type="project" value="InterPro"/>
</dbReference>
<keyword evidence="5 7" id="KW-1133">Transmembrane helix</keyword>
<evidence type="ECO:0000256" key="5">
    <source>
        <dbReference type="ARBA" id="ARBA00022989"/>
    </source>
</evidence>
<dbReference type="InterPro" id="IPR051393">
    <property type="entry name" value="ABC_transporter_permease"/>
</dbReference>
<keyword evidence="4 7" id="KW-0812">Transmembrane</keyword>
<evidence type="ECO:0000313" key="9">
    <source>
        <dbReference type="EMBL" id="THF81761.1"/>
    </source>
</evidence>
<dbReference type="GO" id="GO:0005886">
    <property type="term" value="C:plasma membrane"/>
    <property type="evidence" value="ECO:0007669"/>
    <property type="project" value="UniProtKB-SubCell"/>
</dbReference>
<evidence type="ECO:0000259" key="8">
    <source>
        <dbReference type="PROSITE" id="PS50928"/>
    </source>
</evidence>
<accession>A0A4S4C262</accession>
<dbReference type="OrthoDB" id="9788108at2"/>
<feature type="transmembrane region" description="Helical" evidence="7">
    <location>
        <begin position="275"/>
        <end position="292"/>
    </location>
</feature>
<feature type="domain" description="ABC transmembrane type-1" evidence="8">
    <location>
        <begin position="71"/>
        <end position="291"/>
    </location>
</feature>
<evidence type="ECO:0000256" key="3">
    <source>
        <dbReference type="ARBA" id="ARBA00022475"/>
    </source>
</evidence>
<evidence type="ECO:0000256" key="4">
    <source>
        <dbReference type="ARBA" id="ARBA00022692"/>
    </source>
</evidence>
<protein>
    <submittedName>
        <fullName evidence="9">Sugar ABC transporter permease</fullName>
    </submittedName>
</protein>
<feature type="transmembrane region" description="Helical" evidence="7">
    <location>
        <begin position="108"/>
        <end position="128"/>
    </location>
</feature>
<reference evidence="9 10" key="1">
    <citation type="submission" date="2019-04" db="EMBL/GenBank/DDBJ databases">
        <title>Cohnella sp. nov. isolated from preserved vegetables.</title>
        <authorList>
            <person name="Lin S.-Y."/>
            <person name="Hung M.-H."/>
            <person name="Young C.-C."/>
        </authorList>
    </citation>
    <scope>NUCLEOTIDE SEQUENCE [LARGE SCALE GENOMIC DNA]</scope>
    <source>
        <strain evidence="9 10">CC-MHH1044</strain>
    </source>
</reference>
<organism evidence="9 10">
    <name type="scientific">Cohnella fermenti</name>
    <dbReference type="NCBI Taxonomy" id="2565925"/>
    <lineage>
        <taxon>Bacteria</taxon>
        <taxon>Bacillati</taxon>
        <taxon>Bacillota</taxon>
        <taxon>Bacilli</taxon>
        <taxon>Bacillales</taxon>
        <taxon>Paenibacillaceae</taxon>
        <taxon>Cohnella</taxon>
    </lineage>
</organism>